<dbReference type="Proteomes" id="UP001431783">
    <property type="component" value="Unassembled WGS sequence"/>
</dbReference>
<evidence type="ECO:0000313" key="2">
    <source>
        <dbReference type="EMBL" id="KAK9877006.1"/>
    </source>
</evidence>
<dbReference type="EMBL" id="JARQZJ010000039">
    <property type="protein sequence ID" value="KAK9877006.1"/>
    <property type="molecule type" value="Genomic_DNA"/>
</dbReference>
<keyword evidence="1" id="KW-0472">Membrane</keyword>
<organism evidence="2 3">
    <name type="scientific">Henosepilachna vigintioctopunctata</name>
    <dbReference type="NCBI Taxonomy" id="420089"/>
    <lineage>
        <taxon>Eukaryota</taxon>
        <taxon>Metazoa</taxon>
        <taxon>Ecdysozoa</taxon>
        <taxon>Arthropoda</taxon>
        <taxon>Hexapoda</taxon>
        <taxon>Insecta</taxon>
        <taxon>Pterygota</taxon>
        <taxon>Neoptera</taxon>
        <taxon>Endopterygota</taxon>
        <taxon>Coleoptera</taxon>
        <taxon>Polyphaga</taxon>
        <taxon>Cucujiformia</taxon>
        <taxon>Coccinelloidea</taxon>
        <taxon>Coccinellidae</taxon>
        <taxon>Epilachninae</taxon>
        <taxon>Epilachnini</taxon>
        <taxon>Henosepilachna</taxon>
    </lineage>
</organism>
<feature type="transmembrane region" description="Helical" evidence="1">
    <location>
        <begin position="91"/>
        <end position="111"/>
    </location>
</feature>
<feature type="transmembrane region" description="Helical" evidence="1">
    <location>
        <begin position="117"/>
        <end position="137"/>
    </location>
</feature>
<feature type="transmembrane region" description="Helical" evidence="1">
    <location>
        <begin position="149"/>
        <end position="169"/>
    </location>
</feature>
<gene>
    <name evidence="2" type="ORF">WA026_016034</name>
</gene>
<reference evidence="2 3" key="1">
    <citation type="submission" date="2023-03" db="EMBL/GenBank/DDBJ databases">
        <title>Genome insight into feeding habits of ladybird beetles.</title>
        <authorList>
            <person name="Li H.-S."/>
            <person name="Huang Y.-H."/>
            <person name="Pang H."/>
        </authorList>
    </citation>
    <scope>NUCLEOTIDE SEQUENCE [LARGE SCALE GENOMIC DNA]</scope>
    <source>
        <strain evidence="2">SYSU_2023b</strain>
        <tissue evidence="2">Whole body</tissue>
    </source>
</reference>
<protein>
    <submittedName>
        <fullName evidence="2">Uncharacterized protein</fullName>
    </submittedName>
</protein>
<keyword evidence="3" id="KW-1185">Reference proteome</keyword>
<dbReference type="AlphaFoldDB" id="A0AAW1UAQ8"/>
<evidence type="ECO:0000313" key="3">
    <source>
        <dbReference type="Proteomes" id="UP001431783"/>
    </source>
</evidence>
<name>A0AAW1UAQ8_9CUCU</name>
<comment type="caution">
    <text evidence="2">The sequence shown here is derived from an EMBL/GenBank/DDBJ whole genome shotgun (WGS) entry which is preliminary data.</text>
</comment>
<sequence>MKIFSFVQVKISSILSPCLHNSGRSECIFYCAYQIVIVYAHLLLLSIGVSQANMAINHEAHNASDQSRFSKFSKLYSNYFPTDKESFSIRYSIIGLVISLFSLQLFFFFIWFSDGMIYVHGFYLLIASVHFGMYQALKSGKLKLITPWLIWKIIEVLYLVAVLFTGTIWRHHFTTWNVVFAFPLIVANLTMMFCLYKTQVESTEVRNFQVENESKKSTPDV</sequence>
<proteinExistence type="predicted"/>
<evidence type="ECO:0000256" key="1">
    <source>
        <dbReference type="SAM" id="Phobius"/>
    </source>
</evidence>
<keyword evidence="1" id="KW-0812">Transmembrane</keyword>
<feature type="transmembrane region" description="Helical" evidence="1">
    <location>
        <begin position="175"/>
        <end position="196"/>
    </location>
</feature>
<accession>A0AAW1UAQ8</accession>
<keyword evidence="1" id="KW-1133">Transmembrane helix</keyword>